<dbReference type="SUPFAM" id="SSF53098">
    <property type="entry name" value="Ribonuclease H-like"/>
    <property type="match status" value="1"/>
</dbReference>
<accession>A0ABR7NAA0</accession>
<keyword evidence="2" id="KW-0378">Hydrolase</keyword>
<organism evidence="5 6">
    <name type="scientific">Jingyaoa shaoxingensis</name>
    <dbReference type="NCBI Taxonomy" id="2763671"/>
    <lineage>
        <taxon>Bacteria</taxon>
        <taxon>Bacillati</taxon>
        <taxon>Bacillota</taxon>
        <taxon>Clostridia</taxon>
        <taxon>Lachnospirales</taxon>
        <taxon>Lachnospiraceae</taxon>
        <taxon>Jingyaoa</taxon>
    </lineage>
</organism>
<reference evidence="5 6" key="1">
    <citation type="submission" date="2020-08" db="EMBL/GenBank/DDBJ databases">
        <title>Genome public.</title>
        <authorList>
            <person name="Liu C."/>
            <person name="Sun Q."/>
        </authorList>
    </citation>
    <scope>NUCLEOTIDE SEQUENCE [LARGE SCALE GENOMIC DNA]</scope>
    <source>
        <strain evidence="5 6">NSJ-46</strain>
    </source>
</reference>
<dbReference type="RefSeq" id="WP_249308373.1">
    <property type="nucleotide sequence ID" value="NZ_JACRSZ010000008.1"/>
</dbReference>
<evidence type="ECO:0000313" key="5">
    <source>
        <dbReference type="EMBL" id="MBC8573269.1"/>
    </source>
</evidence>
<dbReference type="EMBL" id="JACRSZ010000008">
    <property type="protein sequence ID" value="MBC8573269.1"/>
    <property type="molecule type" value="Genomic_DNA"/>
</dbReference>
<keyword evidence="3 5" id="KW-0269">Exonuclease</keyword>
<name>A0ABR7NAA0_9FIRM</name>
<dbReference type="PANTHER" id="PTHR23044">
    <property type="entry name" value="3'-5' EXONUCLEASE ERI1-RELATED"/>
    <property type="match status" value="1"/>
</dbReference>
<keyword evidence="6" id="KW-1185">Reference proteome</keyword>
<sequence>MNYIIFDLEWNQCPDGKSKENPALPFEIVEIGAIKLNSGRQEISRFHELVQPSVYKRMHPMTQSIIRIASGELKNADQFPAVCERFLQWCGPDAVYCIWGSLDLLELQRNMRFHHMEIKFPFPLKYLDIQKLYSICFDDGKSRKSLETAVDELQMPKSQTFHAALSDAYYTAEVLKILPYEQIFEFYSIDYFRTPSNRKEEISVIFDGYSKFVSKEFASKKELMKDRKVTSTKCYLCGKTARKKIRWFASGGKNFSCLAYCEEHGYLKGKIRLKKCENSDGFFCVKTIKQIDVDRAGDLLERKLTLQERRRQRRHHE</sequence>
<comment type="caution">
    <text evidence="5">The sequence shown here is derived from an EMBL/GenBank/DDBJ whole genome shotgun (WGS) entry which is preliminary data.</text>
</comment>
<dbReference type="InterPro" id="IPR047201">
    <property type="entry name" value="ERI-1_3'hExo-like"/>
</dbReference>
<evidence type="ECO:0000259" key="4">
    <source>
        <dbReference type="SMART" id="SM00479"/>
    </source>
</evidence>
<keyword evidence="1" id="KW-0540">Nuclease</keyword>
<proteinExistence type="predicted"/>
<dbReference type="CDD" id="cd06133">
    <property type="entry name" value="ERI-1_3'hExo_like"/>
    <property type="match status" value="1"/>
</dbReference>
<dbReference type="InterPro" id="IPR051274">
    <property type="entry name" value="3-5_Exoribonuclease"/>
</dbReference>
<evidence type="ECO:0000313" key="6">
    <source>
        <dbReference type="Proteomes" id="UP000657421"/>
    </source>
</evidence>
<feature type="domain" description="Exonuclease" evidence="4">
    <location>
        <begin position="2"/>
        <end position="184"/>
    </location>
</feature>
<protein>
    <submittedName>
        <fullName evidence="5">Exonuclease domain-containing protein</fullName>
    </submittedName>
</protein>
<evidence type="ECO:0000256" key="3">
    <source>
        <dbReference type="ARBA" id="ARBA00022839"/>
    </source>
</evidence>
<dbReference type="Pfam" id="PF00929">
    <property type="entry name" value="RNase_T"/>
    <property type="match status" value="1"/>
</dbReference>
<dbReference type="SMART" id="SM00479">
    <property type="entry name" value="EXOIII"/>
    <property type="match status" value="1"/>
</dbReference>
<evidence type="ECO:0000256" key="1">
    <source>
        <dbReference type="ARBA" id="ARBA00022722"/>
    </source>
</evidence>
<dbReference type="InterPro" id="IPR012337">
    <property type="entry name" value="RNaseH-like_sf"/>
</dbReference>
<dbReference type="PANTHER" id="PTHR23044:SF61">
    <property type="entry name" value="3'-5' EXORIBONUCLEASE 1-RELATED"/>
    <property type="match status" value="1"/>
</dbReference>
<evidence type="ECO:0000256" key="2">
    <source>
        <dbReference type="ARBA" id="ARBA00022801"/>
    </source>
</evidence>
<dbReference type="InterPro" id="IPR036397">
    <property type="entry name" value="RNaseH_sf"/>
</dbReference>
<dbReference type="Proteomes" id="UP000657421">
    <property type="component" value="Unassembled WGS sequence"/>
</dbReference>
<gene>
    <name evidence="5" type="ORF">H8716_09255</name>
</gene>
<dbReference type="Gene3D" id="3.30.420.10">
    <property type="entry name" value="Ribonuclease H-like superfamily/Ribonuclease H"/>
    <property type="match status" value="1"/>
</dbReference>
<dbReference type="GO" id="GO:0004527">
    <property type="term" value="F:exonuclease activity"/>
    <property type="evidence" value="ECO:0007669"/>
    <property type="project" value="UniProtKB-KW"/>
</dbReference>
<dbReference type="InterPro" id="IPR013520">
    <property type="entry name" value="Ribonucl_H"/>
</dbReference>